<evidence type="ECO:0000256" key="5">
    <source>
        <dbReference type="ARBA" id="ARBA00022729"/>
    </source>
</evidence>
<dbReference type="GO" id="GO:0009986">
    <property type="term" value="C:cell surface"/>
    <property type="evidence" value="ECO:0007669"/>
    <property type="project" value="UniProtKB-SubCell"/>
</dbReference>
<evidence type="ECO:0000256" key="2">
    <source>
        <dbReference type="ARBA" id="ARBA00004442"/>
    </source>
</evidence>
<evidence type="ECO:0000256" key="4">
    <source>
        <dbReference type="ARBA" id="ARBA00022692"/>
    </source>
</evidence>
<organism evidence="10 11">
    <name type="scientific">Caballeronia udeis</name>
    <dbReference type="NCBI Taxonomy" id="1232866"/>
    <lineage>
        <taxon>Bacteria</taxon>
        <taxon>Pseudomonadati</taxon>
        <taxon>Pseudomonadota</taxon>
        <taxon>Betaproteobacteria</taxon>
        <taxon>Burkholderiales</taxon>
        <taxon>Burkholderiaceae</taxon>
        <taxon>Caballeronia</taxon>
    </lineage>
</organism>
<keyword evidence="3" id="KW-1134">Transmembrane beta strand</keyword>
<evidence type="ECO:0000256" key="3">
    <source>
        <dbReference type="ARBA" id="ARBA00022452"/>
    </source>
</evidence>
<dbReference type="InterPro" id="IPR011049">
    <property type="entry name" value="Serralysin-like_metalloprot_C"/>
</dbReference>
<evidence type="ECO:0000256" key="1">
    <source>
        <dbReference type="ARBA" id="ARBA00004241"/>
    </source>
</evidence>
<dbReference type="EMBL" id="FCOK02000030">
    <property type="protein sequence ID" value="SAL43043.1"/>
    <property type="molecule type" value="Genomic_DNA"/>
</dbReference>
<keyword evidence="6" id="KW-0472">Membrane</keyword>
<evidence type="ECO:0000256" key="6">
    <source>
        <dbReference type="ARBA" id="ARBA00023136"/>
    </source>
</evidence>
<dbReference type="Gene3D" id="2.150.10.10">
    <property type="entry name" value="Serralysin-like metalloprotease, C-terminal"/>
    <property type="match status" value="1"/>
</dbReference>
<reference evidence="10 11" key="1">
    <citation type="submission" date="2016-01" db="EMBL/GenBank/DDBJ databases">
        <authorList>
            <person name="Oliw E.H."/>
        </authorList>
    </citation>
    <scope>NUCLEOTIDE SEQUENCE [LARGE SCALE GENOMIC DNA]</scope>
    <source>
        <strain evidence="10">LMG 27134</strain>
    </source>
</reference>
<comment type="subcellular location">
    <subcellularLocation>
        <location evidence="2">Cell outer membrane</location>
    </subcellularLocation>
    <subcellularLocation>
        <location evidence="1">Cell surface</location>
    </subcellularLocation>
</comment>
<name>A0A158HG70_9BURK</name>
<sequence length="275" mass="26888">MNKVFKSVWSEALGAWVAASELCRGRGKGGGKVARSAAAAALILAAGSVMASTATGNGATTVGPNDNALGDGSYANGAAGADSTAIGHNVKTNGGNAFSIGSIITNGAASSIVMGNGGTNAVTMDAPSSNTVFFAPNGGSVALGANSVANEDNTASVGSAGNERRVTNVAPGQGGTDAANMNQVNALRNEVGQNMTALQRSAFGGVASAMAMPSLSPREPGKTVVAVGVANYKGYGAVGAGATYRSRDGAWLVNGALSVTPHGDTGARAQVGYEF</sequence>
<evidence type="ECO:0000313" key="10">
    <source>
        <dbReference type="EMBL" id="SAL43043.1"/>
    </source>
</evidence>
<feature type="domain" description="Trimeric autotransporter adhesin YadA-like C-terminal membrane anchor" evidence="8">
    <location>
        <begin position="216"/>
        <end position="275"/>
    </location>
</feature>
<dbReference type="InterPro" id="IPR005594">
    <property type="entry name" value="YadA_C"/>
</dbReference>
<keyword evidence="7" id="KW-0998">Cell outer membrane</keyword>
<evidence type="ECO:0000256" key="7">
    <source>
        <dbReference type="ARBA" id="ARBA00023237"/>
    </source>
</evidence>
<dbReference type="RefSeq" id="WP_062088297.1">
    <property type="nucleotide sequence ID" value="NZ_FCOK02000030.1"/>
</dbReference>
<evidence type="ECO:0000313" key="11">
    <source>
        <dbReference type="Proteomes" id="UP000054683"/>
    </source>
</evidence>
<dbReference type="InterPro" id="IPR045584">
    <property type="entry name" value="Pilin-like"/>
</dbReference>
<keyword evidence="5" id="KW-0732">Signal</keyword>
<dbReference type="Pfam" id="PF13018">
    <property type="entry name" value="ESPR"/>
    <property type="match status" value="1"/>
</dbReference>
<dbReference type="Gene3D" id="3.30.1300.30">
    <property type="entry name" value="GSPII I/J protein-like"/>
    <property type="match status" value="1"/>
</dbReference>
<dbReference type="AlphaFoldDB" id="A0A158HG70"/>
<proteinExistence type="predicted"/>
<dbReference type="Proteomes" id="UP000054683">
    <property type="component" value="Unassembled WGS sequence"/>
</dbReference>
<keyword evidence="4" id="KW-0812">Transmembrane</keyword>
<dbReference type="InterPro" id="IPR024973">
    <property type="entry name" value="ESPR"/>
</dbReference>
<evidence type="ECO:0000259" key="8">
    <source>
        <dbReference type="Pfam" id="PF03895"/>
    </source>
</evidence>
<dbReference type="GO" id="GO:0009279">
    <property type="term" value="C:cell outer membrane"/>
    <property type="evidence" value="ECO:0007669"/>
    <property type="project" value="UniProtKB-SubCell"/>
</dbReference>
<dbReference type="SUPFAM" id="SSF54523">
    <property type="entry name" value="Pili subunits"/>
    <property type="match status" value="1"/>
</dbReference>
<evidence type="ECO:0000259" key="9">
    <source>
        <dbReference type="Pfam" id="PF13018"/>
    </source>
</evidence>
<feature type="domain" description="ESPR" evidence="9">
    <location>
        <begin position="1"/>
        <end position="47"/>
    </location>
</feature>
<dbReference type="SUPFAM" id="SSF101967">
    <property type="entry name" value="Adhesin YadA, collagen-binding domain"/>
    <property type="match status" value="1"/>
</dbReference>
<gene>
    <name evidence="10" type="ORF">AWB69_04346</name>
</gene>
<accession>A0A158HG70</accession>
<protein>
    <submittedName>
        <fullName evidence="10">Trimeric autotransporter adhesin, BpaC</fullName>
    </submittedName>
</protein>
<dbReference type="OrthoDB" id="1632057at2"/>
<dbReference type="Pfam" id="PF03895">
    <property type="entry name" value="YadA_anchor"/>
    <property type="match status" value="1"/>
</dbReference>